<comment type="caution">
    <text evidence="2">The sequence shown here is derived from an EMBL/GenBank/DDBJ whole genome shotgun (WGS) entry which is preliminary data.</text>
</comment>
<accession>A0A2H0USK9</accession>
<feature type="binding site" evidence="1">
    <location>
        <position position="186"/>
    </location>
    <ligand>
        <name>Zn(2+)</name>
        <dbReference type="ChEBI" id="CHEBI:29105"/>
    </ligand>
</feature>
<feature type="binding site" evidence="1">
    <location>
        <position position="182"/>
    </location>
    <ligand>
        <name>Zn(2+)</name>
        <dbReference type="ChEBI" id="CHEBI:29105"/>
    </ligand>
</feature>
<dbReference type="AlphaFoldDB" id="A0A2H0USK9"/>
<dbReference type="PANTHER" id="PTHR30037">
    <property type="entry name" value="DNA-3-METHYLADENINE GLYCOSYLASE 1"/>
    <property type="match status" value="1"/>
</dbReference>
<organism evidence="2 3">
    <name type="scientific">Candidatus Harrisonbacteria bacterium CG10_big_fil_rev_8_21_14_0_10_40_38</name>
    <dbReference type="NCBI Taxonomy" id="1974583"/>
    <lineage>
        <taxon>Bacteria</taxon>
        <taxon>Candidatus Harrisoniibacteriota</taxon>
    </lineage>
</organism>
<keyword evidence="1" id="KW-0862">Zinc</keyword>
<dbReference type="GO" id="GO:0006284">
    <property type="term" value="P:base-excision repair"/>
    <property type="evidence" value="ECO:0007669"/>
    <property type="project" value="InterPro"/>
</dbReference>
<dbReference type="GO" id="GO:0046872">
    <property type="term" value="F:metal ion binding"/>
    <property type="evidence" value="ECO:0007669"/>
    <property type="project" value="UniProtKB-KW"/>
</dbReference>
<dbReference type="Pfam" id="PF03352">
    <property type="entry name" value="Adenine_glyco"/>
    <property type="match status" value="1"/>
</dbReference>
<gene>
    <name evidence="2" type="ORF">COU07_00670</name>
</gene>
<evidence type="ECO:0000313" key="2">
    <source>
        <dbReference type="EMBL" id="PIR89398.1"/>
    </source>
</evidence>
<dbReference type="InterPro" id="IPR005019">
    <property type="entry name" value="Adenine_glyco"/>
</dbReference>
<sequence>MSKVKNIMRCPWVPDKNQEYIDYHDKEWGVPVKDDAKIFEFLVLESAQAGLSWAIVLKKRENYRKAFASFDPKKVAKFSEKEINKLLQNSGIIRNRAKIEAAITNAKRFLEIQKEFGTFSKYMWQFVKNKPIKHKFKTLRDYPEKIKEAEVFSADLKKRGFKFLGPVICYAHMQAIGMVNDHTTNCFKYKK</sequence>
<dbReference type="EMBL" id="PFAZ01000001">
    <property type="protein sequence ID" value="PIR89398.1"/>
    <property type="molecule type" value="Genomic_DNA"/>
</dbReference>
<feature type="binding site" evidence="1">
    <location>
        <position position="10"/>
    </location>
    <ligand>
        <name>Zn(2+)</name>
        <dbReference type="ChEBI" id="CHEBI:29105"/>
    </ligand>
</feature>
<evidence type="ECO:0000313" key="3">
    <source>
        <dbReference type="Proteomes" id="UP000231157"/>
    </source>
</evidence>
<reference evidence="3" key="1">
    <citation type="submission" date="2017-09" db="EMBL/GenBank/DDBJ databases">
        <title>Depth-based differentiation of microbial function through sediment-hosted aquifers and enrichment of novel symbionts in the deep terrestrial subsurface.</title>
        <authorList>
            <person name="Probst A.J."/>
            <person name="Ladd B."/>
            <person name="Jarett J.K."/>
            <person name="Geller-Mcgrath D.E."/>
            <person name="Sieber C.M.K."/>
            <person name="Emerson J.B."/>
            <person name="Anantharaman K."/>
            <person name="Thomas B.C."/>
            <person name="Malmstrom R."/>
            <person name="Stieglmeier M."/>
            <person name="Klingl A."/>
            <person name="Woyke T."/>
            <person name="Ryan C.M."/>
            <person name="Banfield J.F."/>
        </authorList>
    </citation>
    <scope>NUCLEOTIDE SEQUENCE [LARGE SCALE GENOMIC DNA]</scope>
</reference>
<dbReference type="Gene3D" id="1.10.340.30">
    <property type="entry name" value="Hypothetical protein, domain 2"/>
    <property type="match status" value="1"/>
</dbReference>
<dbReference type="InterPro" id="IPR052891">
    <property type="entry name" value="DNA-3mA_glycosylase"/>
</dbReference>
<evidence type="ECO:0000256" key="1">
    <source>
        <dbReference type="PIRSR" id="PIRSR605019-1"/>
    </source>
</evidence>
<keyword evidence="1" id="KW-0479">Metal-binding</keyword>
<dbReference type="InterPro" id="IPR011257">
    <property type="entry name" value="DNA_glycosylase"/>
</dbReference>
<dbReference type="SUPFAM" id="SSF48150">
    <property type="entry name" value="DNA-glycosylase"/>
    <property type="match status" value="1"/>
</dbReference>
<protein>
    <submittedName>
        <fullName evidence="2">DNA-3-methyladenine glycosylase I</fullName>
    </submittedName>
</protein>
<dbReference type="Proteomes" id="UP000231157">
    <property type="component" value="Unassembled WGS sequence"/>
</dbReference>
<name>A0A2H0USK9_9BACT</name>
<feature type="binding site" evidence="1">
    <location>
        <position position="24"/>
    </location>
    <ligand>
        <name>Zn(2+)</name>
        <dbReference type="ChEBI" id="CHEBI:29105"/>
    </ligand>
</feature>
<dbReference type="GO" id="GO:0008725">
    <property type="term" value="F:DNA-3-methyladenine glycosylase activity"/>
    <property type="evidence" value="ECO:0007669"/>
    <property type="project" value="InterPro"/>
</dbReference>
<proteinExistence type="predicted"/>
<dbReference type="PANTHER" id="PTHR30037:SF4">
    <property type="entry name" value="DNA-3-METHYLADENINE GLYCOSYLASE I"/>
    <property type="match status" value="1"/>
</dbReference>